<dbReference type="Gene3D" id="1.10.10.10">
    <property type="entry name" value="Winged helix-like DNA-binding domain superfamily/Winged helix DNA-binding domain"/>
    <property type="match status" value="1"/>
</dbReference>
<dbReference type="InterPro" id="IPR036388">
    <property type="entry name" value="WH-like_DNA-bd_sf"/>
</dbReference>
<evidence type="ECO:0000313" key="6">
    <source>
        <dbReference type="EMBL" id="VTP00011.1"/>
    </source>
</evidence>
<reference evidence="6" key="1">
    <citation type="submission" date="2019-05" db="EMBL/GenBank/DDBJ databases">
        <authorList>
            <person name="Naeem R."/>
            <person name="Antony C."/>
            <person name="Guan Q."/>
        </authorList>
    </citation>
    <scope>NUCLEOTIDE SEQUENCE</scope>
    <source>
        <strain evidence="6">2</strain>
    </source>
</reference>
<dbReference type="InterPro" id="IPR011991">
    <property type="entry name" value="ArsR-like_HTH"/>
</dbReference>
<gene>
    <name evidence="6" type="ORF">BIN_B_03282</name>
</gene>
<dbReference type="PANTHER" id="PTHR43132">
    <property type="entry name" value="ARSENICAL RESISTANCE OPERON REPRESSOR ARSR-RELATED"/>
    <property type="match status" value="1"/>
</dbReference>
<dbReference type="CDD" id="cd00090">
    <property type="entry name" value="HTH_ARSR"/>
    <property type="match status" value="1"/>
</dbReference>
<dbReference type="SUPFAM" id="SSF46785">
    <property type="entry name" value="Winged helix' DNA-binding domain"/>
    <property type="match status" value="1"/>
</dbReference>
<keyword evidence="2" id="KW-0238">DNA-binding</keyword>
<dbReference type="InterPro" id="IPR001845">
    <property type="entry name" value="HTH_ArsR_DNA-bd_dom"/>
</dbReference>
<feature type="region of interest" description="Disordered" evidence="4">
    <location>
        <begin position="321"/>
        <end position="343"/>
    </location>
</feature>
<organism evidence="6">
    <name type="scientific">Mycobacterium riyadhense</name>
    <dbReference type="NCBI Taxonomy" id="486698"/>
    <lineage>
        <taxon>Bacteria</taxon>
        <taxon>Bacillati</taxon>
        <taxon>Actinomycetota</taxon>
        <taxon>Actinomycetes</taxon>
        <taxon>Mycobacteriales</taxon>
        <taxon>Mycobacteriaceae</taxon>
        <taxon>Mycobacterium</taxon>
    </lineage>
</organism>
<name>A0A653ESU6_9MYCO</name>
<evidence type="ECO:0000256" key="1">
    <source>
        <dbReference type="ARBA" id="ARBA00023015"/>
    </source>
</evidence>
<sequence>MLRLVFTANDFASTQFLAQPAPALELKFAARALRQGISTPWGARWRCSALAASPTSSASVRTLTGPFTWSISPTVIAADLDESLEAVLRLSARQLRAELKQFRSCPYVGVPPFLRYALEGDRQATLSLCRGTRNLFTAVLEPHWPDIRANHRSERVRRSVLVADRGLRTALTATVPGSRWSGDCLEIDTPQERTVRLAGRGVVLTPVVFWTGPPVVGDLGAQPVVLAYPAPAELTFRVGSESDTLAAILGSTRAAVLRLLADEHTTGDVVRTLGISPASASEHTSALRAARLVNSRRDGKAVVHHATGLGVDLLDANRRQPGVRFRPSPKRLHNAIAKSQSRR</sequence>
<protein>
    <submittedName>
        <fullName evidence="6">Helix-turn-helix domain protein</fullName>
    </submittedName>
</protein>
<dbReference type="GO" id="GO:0003677">
    <property type="term" value="F:DNA binding"/>
    <property type="evidence" value="ECO:0007669"/>
    <property type="project" value="UniProtKB-KW"/>
</dbReference>
<proteinExistence type="predicted"/>
<evidence type="ECO:0000256" key="2">
    <source>
        <dbReference type="ARBA" id="ARBA00023125"/>
    </source>
</evidence>
<keyword evidence="1" id="KW-0805">Transcription regulation</keyword>
<evidence type="ECO:0000256" key="4">
    <source>
        <dbReference type="SAM" id="MobiDB-lite"/>
    </source>
</evidence>
<dbReference type="PANTHER" id="PTHR43132:SF8">
    <property type="entry name" value="HTH-TYPE TRANSCRIPTIONAL REGULATOR KMTR"/>
    <property type="match status" value="1"/>
</dbReference>
<accession>A0A653ESU6</accession>
<dbReference type="InterPro" id="IPR051011">
    <property type="entry name" value="Metal_resp_trans_reg"/>
</dbReference>
<dbReference type="Pfam" id="PF01022">
    <property type="entry name" value="HTH_5"/>
    <property type="match status" value="1"/>
</dbReference>
<dbReference type="AlphaFoldDB" id="A0A653ESU6"/>
<dbReference type="SMART" id="SM00418">
    <property type="entry name" value="HTH_ARSR"/>
    <property type="match status" value="1"/>
</dbReference>
<evidence type="ECO:0000256" key="3">
    <source>
        <dbReference type="ARBA" id="ARBA00023163"/>
    </source>
</evidence>
<dbReference type="GO" id="GO:0003700">
    <property type="term" value="F:DNA-binding transcription factor activity"/>
    <property type="evidence" value="ECO:0007669"/>
    <property type="project" value="InterPro"/>
</dbReference>
<dbReference type="InterPro" id="IPR036390">
    <property type="entry name" value="WH_DNA-bd_sf"/>
</dbReference>
<feature type="domain" description="HTH arsR-type" evidence="5">
    <location>
        <begin position="243"/>
        <end position="319"/>
    </location>
</feature>
<dbReference type="EMBL" id="LR589098">
    <property type="protein sequence ID" value="VTP00011.1"/>
    <property type="molecule type" value="Genomic_DNA"/>
</dbReference>
<evidence type="ECO:0000259" key="5">
    <source>
        <dbReference type="SMART" id="SM00418"/>
    </source>
</evidence>
<keyword evidence="3" id="KW-0804">Transcription</keyword>